<keyword evidence="8" id="KW-1133">Transmembrane helix</keyword>
<comment type="caution">
    <text evidence="10">The sequence shown here is derived from an EMBL/GenBank/DDBJ whole genome shotgun (WGS) entry which is preliminary data.</text>
</comment>
<keyword evidence="5" id="KW-0378">Hydrolase</keyword>
<dbReference type="InterPro" id="IPR041373">
    <property type="entry name" value="RT_RNaseH"/>
</dbReference>
<name>A0A162QIA9_9CRUS</name>
<dbReference type="GO" id="GO:0003964">
    <property type="term" value="F:RNA-directed DNA polymerase activity"/>
    <property type="evidence" value="ECO:0007669"/>
    <property type="project" value="UniProtKB-KW"/>
</dbReference>
<evidence type="ECO:0000256" key="1">
    <source>
        <dbReference type="ARBA" id="ARBA00022679"/>
    </source>
</evidence>
<evidence type="ECO:0000256" key="5">
    <source>
        <dbReference type="ARBA" id="ARBA00022801"/>
    </source>
</evidence>
<gene>
    <name evidence="10" type="ORF">APZ42_013760</name>
</gene>
<dbReference type="Gene3D" id="3.30.420.10">
    <property type="entry name" value="Ribonuclease H-like superfamily/Ribonuclease H"/>
    <property type="match status" value="1"/>
</dbReference>
<keyword evidence="2" id="KW-0548">Nucleotidyltransferase</keyword>
<keyword evidence="8" id="KW-0812">Transmembrane</keyword>
<dbReference type="GO" id="GO:0016787">
    <property type="term" value="F:hydrolase activity"/>
    <property type="evidence" value="ECO:0007669"/>
    <property type="project" value="UniProtKB-KW"/>
</dbReference>
<dbReference type="Pfam" id="PF00665">
    <property type="entry name" value="rve"/>
    <property type="match status" value="1"/>
</dbReference>
<dbReference type="PROSITE" id="PS50994">
    <property type="entry name" value="INTEGRASE"/>
    <property type="match status" value="1"/>
</dbReference>
<dbReference type="SUPFAM" id="SSF56672">
    <property type="entry name" value="DNA/RNA polymerases"/>
    <property type="match status" value="1"/>
</dbReference>
<keyword evidence="3" id="KW-0540">Nuclease</keyword>
<keyword evidence="4" id="KW-0255">Endonuclease</keyword>
<dbReference type="GO" id="GO:0042575">
    <property type="term" value="C:DNA polymerase complex"/>
    <property type="evidence" value="ECO:0007669"/>
    <property type="project" value="UniProtKB-ARBA"/>
</dbReference>
<feature type="transmembrane region" description="Helical" evidence="8">
    <location>
        <begin position="563"/>
        <end position="585"/>
    </location>
</feature>
<reference evidence="10 11" key="1">
    <citation type="submission" date="2016-03" db="EMBL/GenBank/DDBJ databases">
        <title>EvidentialGene: Evidence-directed Construction of Genes on Genomes.</title>
        <authorList>
            <person name="Gilbert D.G."/>
            <person name="Choi J.-H."/>
            <person name="Mockaitis K."/>
            <person name="Colbourne J."/>
            <person name="Pfrender M."/>
        </authorList>
    </citation>
    <scope>NUCLEOTIDE SEQUENCE [LARGE SCALE GENOMIC DNA]</scope>
    <source>
        <strain evidence="10 11">Xinb3</strain>
        <tissue evidence="10">Complete organism</tissue>
    </source>
</reference>
<keyword evidence="6" id="KW-0695">RNA-directed DNA polymerase</keyword>
<dbReference type="AlphaFoldDB" id="A0A162QIA9"/>
<dbReference type="Proteomes" id="UP000076858">
    <property type="component" value="Unassembled WGS sequence"/>
</dbReference>
<feature type="region of interest" description="Disordered" evidence="7">
    <location>
        <begin position="520"/>
        <end position="545"/>
    </location>
</feature>
<evidence type="ECO:0000256" key="7">
    <source>
        <dbReference type="SAM" id="MobiDB-lite"/>
    </source>
</evidence>
<evidence type="ECO:0000313" key="10">
    <source>
        <dbReference type="EMBL" id="KZS19711.1"/>
    </source>
</evidence>
<keyword evidence="11" id="KW-1185">Reference proteome</keyword>
<dbReference type="CDD" id="cd09274">
    <property type="entry name" value="RNase_HI_RT_Ty3"/>
    <property type="match status" value="1"/>
</dbReference>
<dbReference type="InterPro" id="IPR043502">
    <property type="entry name" value="DNA/RNA_pol_sf"/>
</dbReference>
<dbReference type="GO" id="GO:0015074">
    <property type="term" value="P:DNA integration"/>
    <property type="evidence" value="ECO:0007669"/>
    <property type="project" value="InterPro"/>
</dbReference>
<dbReference type="InterPro" id="IPR001584">
    <property type="entry name" value="Integrase_cat-core"/>
</dbReference>
<feature type="domain" description="Integrase catalytic" evidence="9">
    <location>
        <begin position="238"/>
        <end position="397"/>
    </location>
</feature>
<dbReference type="EMBL" id="LRGB01000329">
    <property type="protein sequence ID" value="KZS19711.1"/>
    <property type="molecule type" value="Genomic_DNA"/>
</dbReference>
<accession>A0A162QIA9</accession>
<dbReference type="SUPFAM" id="SSF53098">
    <property type="entry name" value="Ribonuclease H-like"/>
    <property type="match status" value="1"/>
</dbReference>
<protein>
    <recommendedName>
        <fullName evidence="9">Integrase catalytic domain-containing protein</fullName>
    </recommendedName>
</protein>
<evidence type="ECO:0000256" key="6">
    <source>
        <dbReference type="ARBA" id="ARBA00022918"/>
    </source>
</evidence>
<evidence type="ECO:0000256" key="2">
    <source>
        <dbReference type="ARBA" id="ARBA00022695"/>
    </source>
</evidence>
<dbReference type="GO" id="GO:0004519">
    <property type="term" value="F:endonuclease activity"/>
    <property type="evidence" value="ECO:0007669"/>
    <property type="project" value="UniProtKB-KW"/>
</dbReference>
<evidence type="ECO:0000256" key="4">
    <source>
        <dbReference type="ARBA" id="ARBA00022759"/>
    </source>
</evidence>
<feature type="compositionally biased region" description="Low complexity" evidence="7">
    <location>
        <begin position="532"/>
        <end position="541"/>
    </location>
</feature>
<organism evidence="10 11">
    <name type="scientific">Daphnia magna</name>
    <dbReference type="NCBI Taxonomy" id="35525"/>
    <lineage>
        <taxon>Eukaryota</taxon>
        <taxon>Metazoa</taxon>
        <taxon>Ecdysozoa</taxon>
        <taxon>Arthropoda</taxon>
        <taxon>Crustacea</taxon>
        <taxon>Branchiopoda</taxon>
        <taxon>Diplostraca</taxon>
        <taxon>Cladocera</taxon>
        <taxon>Anomopoda</taxon>
        <taxon>Daphniidae</taxon>
        <taxon>Daphnia</taxon>
    </lineage>
</organism>
<keyword evidence="8" id="KW-0472">Membrane</keyword>
<evidence type="ECO:0000256" key="3">
    <source>
        <dbReference type="ARBA" id="ARBA00022722"/>
    </source>
</evidence>
<dbReference type="PANTHER" id="PTHR37984:SF5">
    <property type="entry name" value="PROTEIN NYNRIN-LIKE"/>
    <property type="match status" value="1"/>
</dbReference>
<sequence length="770" mass="87949">MKQTLVSAATLAYPHFTRPFEIHLDACDYGLGTVLLQRVNIIERSLAYASRLLSPSESNYSITEKERLALVWAVKKFRSFVWGMDTLVVTDHHALCWLLTKKDISGRLTCWSLQLQEFLLRIIHRNGRLHTDADAFSRYPVDAPQELDEQLHCTLGAFSVDTESKSEFQQAQQVEWDQVFAGLEKGRKYSQYRLKDVRDRYYWWALAEDVRYFVRACRECHSRKPVYQRPAGFMEIQRNERPFERLGMDILGPFPLSKSGNKSIVVAVYYVTKWEETRALPSADASEVADFLVKCVLLRHGAPPQLTTDQKRCFTAKVTQKVLQALKTNHRTTTAYRSQANGLVERLNHTLADMLSMYVSSDHKDWDESLPFVTFAYNTSRHESKGRTPFYLVYGREAVFPIDGALNADPNLIPPPDRDPSEWAVERLQQARLEVQARTAAVQQKQKKVYDEGRREATTYLPVEEVLIYKPIIKLRLGRTVKIEIVHVERMKPFVDCVSIPTPEQEAAVGSSLGVRGPELRGVNRNSPADPPAARDGPPHATAIAPEGVGLRRSTRIRVPRKTFLLAFPLIFLLAAISGLGPVAASEIVAYQRVIFKLEGELAFSDSEWVVVTDFTFDLVDQVIKSLYEWLDIRINAMSDHYDGPKSQFKSRAQEEFLKYQKIHQRWNKLKTAVGVQESRVKRGLVDGRGRLLNWLFGVSTQEDLEHVNDRINKLSTETTSIVHALEVHGTYINETRWETKASGDAVAELQADFARIEREACKIYKNWTS</sequence>
<dbReference type="Pfam" id="PF17917">
    <property type="entry name" value="RT_RNaseH"/>
    <property type="match status" value="1"/>
</dbReference>
<dbReference type="InterPro" id="IPR036397">
    <property type="entry name" value="RNaseH_sf"/>
</dbReference>
<evidence type="ECO:0000259" key="9">
    <source>
        <dbReference type="PROSITE" id="PS50994"/>
    </source>
</evidence>
<dbReference type="FunFam" id="3.30.420.10:FF:000032">
    <property type="entry name" value="Retrovirus-related Pol polyprotein from transposon 297-like Protein"/>
    <property type="match status" value="1"/>
</dbReference>
<dbReference type="GO" id="GO:0003676">
    <property type="term" value="F:nucleic acid binding"/>
    <property type="evidence" value="ECO:0007669"/>
    <property type="project" value="InterPro"/>
</dbReference>
<dbReference type="PANTHER" id="PTHR37984">
    <property type="entry name" value="PROTEIN CBG26694"/>
    <property type="match status" value="1"/>
</dbReference>
<dbReference type="STRING" id="35525.A0A162QIA9"/>
<proteinExistence type="predicted"/>
<keyword evidence="1" id="KW-0808">Transferase</keyword>
<dbReference type="InterPro" id="IPR050951">
    <property type="entry name" value="Retrovirus_Pol_polyprotein"/>
</dbReference>
<evidence type="ECO:0000256" key="8">
    <source>
        <dbReference type="SAM" id="Phobius"/>
    </source>
</evidence>
<dbReference type="OrthoDB" id="6379928at2759"/>
<dbReference type="InterPro" id="IPR012337">
    <property type="entry name" value="RNaseH-like_sf"/>
</dbReference>
<dbReference type="Gene3D" id="3.10.20.370">
    <property type="match status" value="1"/>
</dbReference>
<evidence type="ECO:0000313" key="11">
    <source>
        <dbReference type="Proteomes" id="UP000076858"/>
    </source>
</evidence>
<dbReference type="FunFam" id="3.10.20.370:FF:000001">
    <property type="entry name" value="Retrovirus-related Pol polyprotein from transposon 17.6-like protein"/>
    <property type="match status" value="1"/>
</dbReference>